<sequence>MTVKINNTDISEYVTNCDLRHSCRGESTSYSLNGTAYTDRFGDFKISGSVAFGIIPATKWKSIFTIFKSGSFTLFVNADSYTVHVKGDISAPYAYTDATLGECYKDVSVEVEEI</sequence>
<dbReference type="AlphaFoldDB" id="A0A174ZSX5"/>
<accession>A0A174ZSX5</accession>
<evidence type="ECO:0000313" key="1">
    <source>
        <dbReference type="EMBL" id="CUQ90493.1"/>
    </source>
</evidence>
<dbReference type="Proteomes" id="UP000095662">
    <property type="component" value="Unassembled WGS sequence"/>
</dbReference>
<evidence type="ECO:0000313" key="2">
    <source>
        <dbReference type="Proteomes" id="UP000095662"/>
    </source>
</evidence>
<organism evidence="1 2">
    <name type="scientific">[Eubacterium] siraeum</name>
    <dbReference type="NCBI Taxonomy" id="39492"/>
    <lineage>
        <taxon>Bacteria</taxon>
        <taxon>Bacillati</taxon>
        <taxon>Bacillota</taxon>
        <taxon>Clostridia</taxon>
        <taxon>Eubacteriales</taxon>
        <taxon>Oscillospiraceae</taxon>
        <taxon>Oscillospiraceae incertae sedis</taxon>
    </lineage>
</organism>
<gene>
    <name evidence="1" type="ORF">ERS852540_02139</name>
</gene>
<name>A0A174ZSX5_9FIRM</name>
<dbReference type="STRING" id="39492.ERS852540_02139"/>
<protein>
    <submittedName>
        <fullName evidence="1">Uncharacterized protein</fullName>
    </submittedName>
</protein>
<dbReference type="EMBL" id="CZBY01000020">
    <property type="protein sequence ID" value="CUQ90493.1"/>
    <property type="molecule type" value="Genomic_DNA"/>
</dbReference>
<proteinExistence type="predicted"/>
<reference evidence="1 2" key="1">
    <citation type="submission" date="2015-09" db="EMBL/GenBank/DDBJ databases">
        <authorList>
            <consortium name="Pathogen Informatics"/>
        </authorList>
    </citation>
    <scope>NUCLEOTIDE SEQUENCE [LARGE SCALE GENOMIC DNA]</scope>
    <source>
        <strain evidence="1 2">2789STDY5834928</strain>
    </source>
</reference>